<dbReference type="GO" id="GO:0016567">
    <property type="term" value="P:protein ubiquitination"/>
    <property type="evidence" value="ECO:0007669"/>
    <property type="project" value="TreeGrafter"/>
</dbReference>
<dbReference type="Pfam" id="PF13639">
    <property type="entry name" value="zf-RING_2"/>
    <property type="match status" value="1"/>
</dbReference>
<dbReference type="EMBL" id="AP011949">
    <property type="protein sequence ID" value="BAM41991.1"/>
    <property type="molecule type" value="Genomic_DNA"/>
</dbReference>
<keyword evidence="1" id="KW-0479">Metal-binding</keyword>
<dbReference type="VEuPathDB" id="PiroplasmaDB:TOT_040000370"/>
<gene>
    <name evidence="5" type="ORF">TOT_040000370</name>
</gene>
<organism evidence="5 6">
    <name type="scientific">Theileria orientalis strain Shintoku</name>
    <dbReference type="NCBI Taxonomy" id="869250"/>
    <lineage>
        <taxon>Eukaryota</taxon>
        <taxon>Sar</taxon>
        <taxon>Alveolata</taxon>
        <taxon>Apicomplexa</taxon>
        <taxon>Aconoidasida</taxon>
        <taxon>Piroplasmida</taxon>
        <taxon>Theileriidae</taxon>
        <taxon>Theileria</taxon>
    </lineage>
</organism>
<dbReference type="GO" id="GO:0061630">
    <property type="term" value="F:ubiquitin protein ligase activity"/>
    <property type="evidence" value="ECO:0007669"/>
    <property type="project" value="TreeGrafter"/>
</dbReference>
<evidence type="ECO:0000313" key="5">
    <source>
        <dbReference type="EMBL" id="BAM41991.1"/>
    </source>
</evidence>
<dbReference type="PANTHER" id="PTHR46569">
    <property type="entry name" value="E3 UBIQUITIN-PROTEIN LIGASE TRAIP"/>
    <property type="match status" value="1"/>
</dbReference>
<dbReference type="OrthoDB" id="527344at2759"/>
<dbReference type="GO" id="GO:0031297">
    <property type="term" value="P:replication fork processing"/>
    <property type="evidence" value="ECO:0007669"/>
    <property type="project" value="TreeGrafter"/>
</dbReference>
<evidence type="ECO:0000313" key="6">
    <source>
        <dbReference type="Proteomes" id="UP000003786"/>
    </source>
</evidence>
<evidence type="ECO:0000256" key="3">
    <source>
        <dbReference type="SAM" id="MobiDB-lite"/>
    </source>
</evidence>
<keyword evidence="1" id="KW-0862">Zinc</keyword>
<feature type="compositionally biased region" description="Polar residues" evidence="3">
    <location>
        <begin position="392"/>
        <end position="413"/>
    </location>
</feature>
<dbReference type="Gene3D" id="3.30.40.10">
    <property type="entry name" value="Zinc/RING finger domain, C3HC4 (zinc finger)"/>
    <property type="match status" value="1"/>
</dbReference>
<feature type="coiled-coil region" evidence="2">
    <location>
        <begin position="96"/>
        <end position="186"/>
    </location>
</feature>
<accession>J4C4D4</accession>
<dbReference type="GeneID" id="20716436"/>
<feature type="compositionally biased region" description="Polar residues" evidence="3">
    <location>
        <begin position="321"/>
        <end position="354"/>
    </location>
</feature>
<dbReference type="RefSeq" id="XP_009692292.1">
    <property type="nucleotide sequence ID" value="XM_009693997.1"/>
</dbReference>
<dbReference type="InterPro" id="IPR001841">
    <property type="entry name" value="Znf_RING"/>
</dbReference>
<dbReference type="Proteomes" id="UP000003786">
    <property type="component" value="Chromosome 4"/>
</dbReference>
<dbReference type="GO" id="GO:0008270">
    <property type="term" value="F:zinc ion binding"/>
    <property type="evidence" value="ECO:0007669"/>
    <property type="project" value="UniProtKB-KW"/>
</dbReference>
<dbReference type="CDD" id="cd16448">
    <property type="entry name" value="RING-H2"/>
    <property type="match status" value="1"/>
</dbReference>
<dbReference type="KEGG" id="tot:TOT_040000370"/>
<name>J4C4D4_THEOR</name>
<dbReference type="GO" id="GO:0005634">
    <property type="term" value="C:nucleus"/>
    <property type="evidence" value="ECO:0007669"/>
    <property type="project" value="TreeGrafter"/>
</dbReference>
<dbReference type="PANTHER" id="PTHR46569:SF1">
    <property type="entry name" value="E3 UBIQUITIN-PROTEIN LIGASE RFWD3-RELATED"/>
    <property type="match status" value="1"/>
</dbReference>
<keyword evidence="6" id="KW-1185">Reference proteome</keyword>
<protein>
    <recommendedName>
        <fullName evidence="4">RING-type domain-containing protein</fullName>
    </recommendedName>
</protein>
<dbReference type="AlphaFoldDB" id="J4C4D4"/>
<evidence type="ECO:0000256" key="1">
    <source>
        <dbReference type="PROSITE-ProRule" id="PRU00175"/>
    </source>
</evidence>
<keyword evidence="2" id="KW-0175">Coiled coil</keyword>
<evidence type="ECO:0000259" key="4">
    <source>
        <dbReference type="PROSITE" id="PS50089"/>
    </source>
</evidence>
<dbReference type="InterPro" id="IPR052639">
    <property type="entry name" value="TRAIP_ubiq-protein_ligase"/>
</dbReference>
<dbReference type="eggNOG" id="ENOG502RSZA">
    <property type="taxonomic scope" value="Eukaryota"/>
</dbReference>
<proteinExistence type="predicted"/>
<feature type="region of interest" description="Disordered" evidence="3">
    <location>
        <begin position="321"/>
        <end position="451"/>
    </location>
</feature>
<dbReference type="SUPFAM" id="SSF57850">
    <property type="entry name" value="RING/U-box"/>
    <property type="match status" value="1"/>
</dbReference>
<keyword evidence="1" id="KW-0863">Zinc-finger</keyword>
<evidence type="ECO:0000256" key="2">
    <source>
        <dbReference type="SAM" id="Coils"/>
    </source>
</evidence>
<dbReference type="PROSITE" id="PS50089">
    <property type="entry name" value="ZF_RING_2"/>
    <property type="match status" value="1"/>
</dbReference>
<feature type="domain" description="RING-type" evidence="4">
    <location>
        <begin position="9"/>
        <end position="53"/>
    </location>
</feature>
<dbReference type="GO" id="GO:0090734">
    <property type="term" value="C:site of DNA damage"/>
    <property type="evidence" value="ECO:0007669"/>
    <property type="project" value="TreeGrafter"/>
</dbReference>
<feature type="compositionally biased region" description="Basic residues" evidence="3">
    <location>
        <begin position="416"/>
        <end position="425"/>
    </location>
</feature>
<dbReference type="STRING" id="869250.J4C4D4"/>
<reference evidence="5 6" key="1">
    <citation type="journal article" date="2012" name="MBio">
        <title>Comparative genome analysis of three eukaryotic parasites with differing abilities to transform leukocytes reveals key mediators of Theileria-induced leukocyte transformation.</title>
        <authorList>
            <person name="Hayashida K."/>
            <person name="Hara Y."/>
            <person name="Abe T."/>
            <person name="Yamasaki C."/>
            <person name="Toyoda A."/>
            <person name="Kosuge T."/>
            <person name="Suzuki Y."/>
            <person name="Sato Y."/>
            <person name="Kawashima S."/>
            <person name="Katayama T."/>
            <person name="Wakaguri H."/>
            <person name="Inoue N."/>
            <person name="Homma K."/>
            <person name="Tada-Umezaki M."/>
            <person name="Yagi Y."/>
            <person name="Fujii Y."/>
            <person name="Habara T."/>
            <person name="Kanehisa M."/>
            <person name="Watanabe H."/>
            <person name="Ito K."/>
            <person name="Gojobori T."/>
            <person name="Sugawara H."/>
            <person name="Imanishi T."/>
            <person name="Weir W."/>
            <person name="Gardner M."/>
            <person name="Pain A."/>
            <person name="Shiels B."/>
            <person name="Hattori M."/>
            <person name="Nene V."/>
            <person name="Sugimoto C."/>
        </authorList>
    </citation>
    <scope>NUCLEOTIDE SEQUENCE [LARGE SCALE GENOMIC DNA]</scope>
    <source>
        <strain evidence="5 6">Shintoku</strain>
    </source>
</reference>
<dbReference type="OMA" id="NCGNVFH"/>
<feature type="coiled-coil region" evidence="2">
    <location>
        <begin position="224"/>
        <end position="265"/>
    </location>
</feature>
<sequence>MDKWEIPSCCICYERLLTKLTLLPDCGHIYHQECLQSWTDKIGLTNLKCPLCRTNVVNNIYPLNYTITKIEESNPKHCNGVDNDKSKTDVVYSAQIKSYQDEIDDLKSRLSTSKEDRIECYNKIQDLEEQYKVLKDKLNKELNTNDQIVKQNKELVLSSEKQKATNSALTKKLNSLKNELEKLKNISKYLEDPNDSQIQDIAAMVEKMTSDEKIKFLMNRIVDLNGIVNELKDANETVTNERDKMDKLYKKMKIAIRECAKLQKKKHANEDNEKSELPDYNSEDFVEFLYNKRMMLEKALNKPTNEQESVKLTTNISKGAGIKNTTLTPEKSKAVNSNVSDTNNGNDPNNQGLSNIIRKMKTIKSSTPPPRYKQQSSVKPVRTPEKQALRGLSNSNTPDLLSAKSENQQTTPVRYNKARTFKKYKSNGNGPRNEKTTKIHSFFKQTKEDVW</sequence>
<dbReference type="SMART" id="SM00184">
    <property type="entry name" value="RING"/>
    <property type="match status" value="1"/>
</dbReference>
<dbReference type="InterPro" id="IPR013083">
    <property type="entry name" value="Znf_RING/FYVE/PHD"/>
</dbReference>